<dbReference type="PROSITE" id="PS51703">
    <property type="entry name" value="DZF"/>
    <property type="match status" value="1"/>
</dbReference>
<dbReference type="InterPro" id="IPR006561">
    <property type="entry name" value="DZF_dom"/>
</dbReference>
<evidence type="ECO:0000259" key="6">
    <source>
        <dbReference type="PROSITE" id="PS51703"/>
    </source>
</evidence>
<dbReference type="PANTHER" id="PTHR46447">
    <property type="entry name" value="INTERLEUKIN ENHANCER-BINDING FACTOR"/>
    <property type="match status" value="1"/>
</dbReference>
<name>A0A7T8HMP6_CALRO</name>
<accession>A0A7T8HMP6</accession>
<evidence type="ECO:0000256" key="4">
    <source>
        <dbReference type="ARBA" id="ARBA00023163"/>
    </source>
</evidence>
<dbReference type="InterPro" id="IPR043519">
    <property type="entry name" value="NT_sf"/>
</dbReference>
<dbReference type="GO" id="GO:0045893">
    <property type="term" value="P:positive regulation of DNA-templated transcription"/>
    <property type="evidence" value="ECO:0007669"/>
    <property type="project" value="TreeGrafter"/>
</dbReference>
<evidence type="ECO:0000256" key="3">
    <source>
        <dbReference type="ARBA" id="ARBA00023159"/>
    </source>
</evidence>
<dbReference type="InterPro" id="IPR049401">
    <property type="entry name" value="DZF_dom_N"/>
</dbReference>
<dbReference type="InterPro" id="IPR052134">
    <property type="entry name" value="ILF2"/>
</dbReference>
<dbReference type="SUPFAM" id="SSF81301">
    <property type="entry name" value="Nucleotidyltransferase"/>
    <property type="match status" value="1"/>
</dbReference>
<keyword evidence="3" id="KW-0010">Activator</keyword>
<dbReference type="AlphaFoldDB" id="A0A7T8HMP6"/>
<evidence type="ECO:0000313" key="8">
    <source>
        <dbReference type="Proteomes" id="UP000595437"/>
    </source>
</evidence>
<reference evidence="8" key="1">
    <citation type="submission" date="2021-01" db="EMBL/GenBank/DDBJ databases">
        <title>Caligus Genome Assembly.</title>
        <authorList>
            <person name="Gallardo-Escarate C."/>
        </authorList>
    </citation>
    <scope>NUCLEOTIDE SEQUENCE [LARGE SCALE GENOMIC DNA]</scope>
</reference>
<evidence type="ECO:0000313" key="7">
    <source>
        <dbReference type="EMBL" id="QQP52777.1"/>
    </source>
</evidence>
<feature type="non-terminal residue" evidence="7">
    <location>
        <position position="155"/>
    </location>
</feature>
<keyword evidence="1" id="KW-0805">Transcription regulation</keyword>
<protein>
    <submittedName>
        <fullName evidence="7">Interleukin enhancer-binding factor 2 -like protein</fullName>
    </submittedName>
</protein>
<keyword evidence="4" id="KW-0804">Transcription</keyword>
<dbReference type="EMBL" id="CP045892">
    <property type="protein sequence ID" value="QQP52777.1"/>
    <property type="molecule type" value="Genomic_DNA"/>
</dbReference>
<feature type="region of interest" description="Disordered" evidence="5">
    <location>
        <begin position="1"/>
        <end position="48"/>
    </location>
</feature>
<dbReference type="Proteomes" id="UP000595437">
    <property type="component" value="Chromosome 3"/>
</dbReference>
<keyword evidence="8" id="KW-1185">Reference proteome</keyword>
<dbReference type="PROSITE" id="PS50152">
    <property type="entry name" value="25A_SYNTH_3"/>
    <property type="match status" value="1"/>
</dbReference>
<keyword evidence="2" id="KW-0238">DNA-binding</keyword>
<proteinExistence type="predicted"/>
<evidence type="ECO:0000256" key="2">
    <source>
        <dbReference type="ARBA" id="ARBA00023125"/>
    </source>
</evidence>
<evidence type="ECO:0000256" key="5">
    <source>
        <dbReference type="SAM" id="MobiDB-lite"/>
    </source>
</evidence>
<organism evidence="7 8">
    <name type="scientific">Caligus rogercresseyi</name>
    <name type="common">Sea louse</name>
    <dbReference type="NCBI Taxonomy" id="217165"/>
    <lineage>
        <taxon>Eukaryota</taxon>
        <taxon>Metazoa</taxon>
        <taxon>Ecdysozoa</taxon>
        <taxon>Arthropoda</taxon>
        <taxon>Crustacea</taxon>
        <taxon>Multicrustacea</taxon>
        <taxon>Hexanauplia</taxon>
        <taxon>Copepoda</taxon>
        <taxon>Siphonostomatoida</taxon>
        <taxon>Caligidae</taxon>
        <taxon>Caligus</taxon>
    </lineage>
</organism>
<dbReference type="GO" id="GO:0003677">
    <property type="term" value="F:DNA binding"/>
    <property type="evidence" value="ECO:0007669"/>
    <property type="project" value="UniProtKB-KW"/>
</dbReference>
<feature type="domain" description="DZF" evidence="6">
    <location>
        <begin position="33"/>
        <end position="155"/>
    </location>
</feature>
<dbReference type="Gene3D" id="3.30.460.10">
    <property type="entry name" value="Beta Polymerase, domain 2"/>
    <property type="match status" value="1"/>
</dbReference>
<evidence type="ECO:0000256" key="1">
    <source>
        <dbReference type="ARBA" id="ARBA00023015"/>
    </source>
</evidence>
<sequence>MARGGPRGGGNSGGGNNSSNGRGGNAATLHSSRSLRRRPCGTRLPPVKTIPPAFEEGFQARNQDLTPSQAETTAITNLVNKIQNVLDGLIVSPGNFEACQIEEVRQVGTFKKGTMIAGNNVAYLVVVLKTLPTKEAIEALGKKVWETLKLKEPKE</sequence>
<dbReference type="GO" id="GO:0071013">
    <property type="term" value="C:catalytic step 2 spliceosome"/>
    <property type="evidence" value="ECO:0007669"/>
    <property type="project" value="TreeGrafter"/>
</dbReference>
<dbReference type="PANTHER" id="PTHR46447:SF1">
    <property type="entry name" value="INTERLEUKIN ENHANCER-BINDING FACTOR 2"/>
    <property type="match status" value="1"/>
</dbReference>
<gene>
    <name evidence="7" type="ORF">FKW44_005025</name>
</gene>
<feature type="compositionally biased region" description="Gly residues" evidence="5">
    <location>
        <begin position="1"/>
        <end position="24"/>
    </location>
</feature>
<dbReference type="OrthoDB" id="5775647at2759"/>
<dbReference type="GO" id="GO:0003725">
    <property type="term" value="F:double-stranded RNA binding"/>
    <property type="evidence" value="ECO:0007669"/>
    <property type="project" value="TreeGrafter"/>
</dbReference>
<dbReference type="Pfam" id="PF07528">
    <property type="entry name" value="DZF_N"/>
    <property type="match status" value="1"/>
</dbReference>